<keyword evidence="1" id="KW-1133">Transmembrane helix</keyword>
<evidence type="ECO:0000313" key="3">
    <source>
        <dbReference type="Proteomes" id="UP000182932"/>
    </source>
</evidence>
<protein>
    <submittedName>
        <fullName evidence="2">Uncharacterized protein</fullName>
    </submittedName>
</protein>
<name>A0A975W6A4_9RHOB</name>
<evidence type="ECO:0000313" key="2">
    <source>
        <dbReference type="EMBL" id="SEI56712.1"/>
    </source>
</evidence>
<reference evidence="2 3" key="1">
    <citation type="submission" date="2016-10" db="EMBL/GenBank/DDBJ databases">
        <authorList>
            <person name="Varghese N."/>
            <person name="Submissions S."/>
        </authorList>
    </citation>
    <scope>NUCLEOTIDE SEQUENCE [LARGE SCALE GENOMIC DNA]</scope>
    <source>
        <strain evidence="2 3">FF3</strain>
    </source>
</reference>
<sequence length="124" mass="13907">MIDAKEMERRNAQLAEQIGTRLLVGGVTLEQRLRRAGRLLPRWARRDASRFVEAGRLAAHPKLARQIDEAALDKAEARLTRYLGSIDPDERRTTARLHLAGGIVLKLLIVGGLLLAVLRWRGLI</sequence>
<dbReference type="RefSeq" id="WP_074834843.1">
    <property type="nucleotide sequence ID" value="NZ_CATLQZ010000005.1"/>
</dbReference>
<keyword evidence="3" id="KW-1185">Reference proteome</keyword>
<dbReference type="EMBL" id="FNYY01000001">
    <property type="protein sequence ID" value="SEI56712.1"/>
    <property type="molecule type" value="Genomic_DNA"/>
</dbReference>
<keyword evidence="1" id="KW-0472">Membrane</keyword>
<feature type="transmembrane region" description="Helical" evidence="1">
    <location>
        <begin position="97"/>
        <end position="118"/>
    </location>
</feature>
<organism evidence="2 3">
    <name type="scientific">Marinovum algicola</name>
    <dbReference type="NCBI Taxonomy" id="42444"/>
    <lineage>
        <taxon>Bacteria</taxon>
        <taxon>Pseudomonadati</taxon>
        <taxon>Pseudomonadota</taxon>
        <taxon>Alphaproteobacteria</taxon>
        <taxon>Rhodobacterales</taxon>
        <taxon>Roseobacteraceae</taxon>
        <taxon>Marinovum</taxon>
    </lineage>
</organism>
<keyword evidence="1" id="KW-0812">Transmembrane</keyword>
<gene>
    <name evidence="2" type="ORF">SAMN04487940_101246</name>
</gene>
<proteinExistence type="predicted"/>
<comment type="caution">
    <text evidence="2">The sequence shown here is derived from an EMBL/GenBank/DDBJ whole genome shotgun (WGS) entry which is preliminary data.</text>
</comment>
<dbReference type="AlphaFoldDB" id="A0A975W6A4"/>
<evidence type="ECO:0000256" key="1">
    <source>
        <dbReference type="SAM" id="Phobius"/>
    </source>
</evidence>
<dbReference type="Proteomes" id="UP000182932">
    <property type="component" value="Unassembled WGS sequence"/>
</dbReference>
<dbReference type="GeneID" id="80816519"/>
<accession>A0A975W6A4</accession>